<organism evidence="2 3">
    <name type="scientific">Drosophila ananassae</name>
    <name type="common">Fruit fly</name>
    <dbReference type="NCBI Taxonomy" id="7217"/>
    <lineage>
        <taxon>Eukaryota</taxon>
        <taxon>Metazoa</taxon>
        <taxon>Ecdysozoa</taxon>
        <taxon>Arthropoda</taxon>
        <taxon>Hexapoda</taxon>
        <taxon>Insecta</taxon>
        <taxon>Pterygota</taxon>
        <taxon>Neoptera</taxon>
        <taxon>Endopterygota</taxon>
        <taxon>Diptera</taxon>
        <taxon>Brachycera</taxon>
        <taxon>Muscomorpha</taxon>
        <taxon>Ephydroidea</taxon>
        <taxon>Drosophilidae</taxon>
        <taxon>Drosophila</taxon>
        <taxon>Sophophora</taxon>
    </lineage>
</organism>
<dbReference type="KEGG" id="dan:6494342"/>
<dbReference type="eggNOG" id="ENOG502T8QK">
    <property type="taxonomic scope" value="Eukaryota"/>
</dbReference>
<dbReference type="OrthoDB" id="7790690at2759"/>
<dbReference type="InParanoid" id="B3MCS0"/>
<evidence type="ECO:0000313" key="3">
    <source>
        <dbReference type="Proteomes" id="UP000007801"/>
    </source>
</evidence>
<dbReference type="GeneID" id="6494342"/>
<dbReference type="AlphaFoldDB" id="B3MCS0"/>
<dbReference type="FunCoup" id="B3MCS0">
    <property type="interactions" value="1"/>
</dbReference>
<keyword evidence="3" id="KW-1185">Reference proteome</keyword>
<dbReference type="PhylomeDB" id="B3MCS0"/>
<evidence type="ECO:0000259" key="1">
    <source>
        <dbReference type="Pfam" id="PF15865"/>
    </source>
</evidence>
<protein>
    <recommendedName>
        <fullName evidence="1">Fanconi anaemia group A protein N-terminal domain-containing protein</fullName>
    </recommendedName>
</protein>
<dbReference type="HOGENOM" id="CLU_728199_0_0_1"/>
<proteinExistence type="predicted"/>
<dbReference type="OMA" id="KCLNAKE"/>
<name>B3MCS0_DROAN</name>
<gene>
    <name evidence="2" type="primary">Dana\GF11478</name>
    <name evidence="2" type="synonym">dana_GLEANR_11532</name>
    <name evidence="2" type="ORF">GF11478</name>
</gene>
<dbReference type="Proteomes" id="UP000007801">
    <property type="component" value="Unassembled WGS sequence"/>
</dbReference>
<sequence>MNDFPGCIKFTNISTSYAFVCRILEKQCGIQQQSATFDFQFEELLKILNAQEKFLLSRYFSQMPTNVGSYRVLLQLQNLQILTASEYILRREHSDQLLVDLVIFLESEFDLLEDLFMTAAYNATCRLKLTAILESALGHLYAGLVSNPKISELAYVDFLPKSLPDDALAVCINMHLNTVLQLHQVEEINEAFANFSAWINEGVDELTFVKHLSEKLFASHQQDALQFIFKYSNQENFVDWKFYLILVQSIASIAKSETQAYIKKYLKGRVLHTANTGCLKSFLHLLLTARAASATTMDIQSNLDNYAKWYKQNIGEMTYLMTTEKFHLMLGLLEQSLFYEKELAYLEVHASIAISPGGRLVQAFKTKCRSQVSFLKSEAKRQSAK</sequence>
<reference evidence="2 3" key="1">
    <citation type="journal article" date="2007" name="Nature">
        <title>Evolution of genes and genomes on the Drosophila phylogeny.</title>
        <authorList>
            <consortium name="Drosophila 12 Genomes Consortium"/>
            <person name="Clark A.G."/>
            <person name="Eisen M.B."/>
            <person name="Smith D.R."/>
            <person name="Bergman C.M."/>
            <person name="Oliver B."/>
            <person name="Markow T.A."/>
            <person name="Kaufman T.C."/>
            <person name="Kellis M."/>
            <person name="Gelbart W."/>
            <person name="Iyer V.N."/>
            <person name="Pollard D.A."/>
            <person name="Sackton T.B."/>
            <person name="Larracuente A.M."/>
            <person name="Singh N.D."/>
            <person name="Abad J.P."/>
            <person name="Abt D.N."/>
            <person name="Adryan B."/>
            <person name="Aguade M."/>
            <person name="Akashi H."/>
            <person name="Anderson W.W."/>
            <person name="Aquadro C.F."/>
            <person name="Ardell D.H."/>
            <person name="Arguello R."/>
            <person name="Artieri C.G."/>
            <person name="Barbash D.A."/>
            <person name="Barker D."/>
            <person name="Barsanti P."/>
            <person name="Batterham P."/>
            <person name="Batzoglou S."/>
            <person name="Begun D."/>
            <person name="Bhutkar A."/>
            <person name="Blanco E."/>
            <person name="Bosak S.A."/>
            <person name="Bradley R.K."/>
            <person name="Brand A.D."/>
            <person name="Brent M.R."/>
            <person name="Brooks A.N."/>
            <person name="Brown R.H."/>
            <person name="Butlin R.K."/>
            <person name="Caggese C."/>
            <person name="Calvi B.R."/>
            <person name="Bernardo de Carvalho A."/>
            <person name="Caspi A."/>
            <person name="Castrezana S."/>
            <person name="Celniker S.E."/>
            <person name="Chang J.L."/>
            <person name="Chapple C."/>
            <person name="Chatterji S."/>
            <person name="Chinwalla A."/>
            <person name="Civetta A."/>
            <person name="Clifton S.W."/>
            <person name="Comeron J.M."/>
            <person name="Costello J.C."/>
            <person name="Coyne J.A."/>
            <person name="Daub J."/>
            <person name="David R.G."/>
            <person name="Delcher A.L."/>
            <person name="Delehaunty K."/>
            <person name="Do C.B."/>
            <person name="Ebling H."/>
            <person name="Edwards K."/>
            <person name="Eickbush T."/>
            <person name="Evans J.D."/>
            <person name="Filipski A."/>
            <person name="Findeiss S."/>
            <person name="Freyhult E."/>
            <person name="Fulton L."/>
            <person name="Fulton R."/>
            <person name="Garcia A.C."/>
            <person name="Gardiner A."/>
            <person name="Garfield D.A."/>
            <person name="Garvin B.E."/>
            <person name="Gibson G."/>
            <person name="Gilbert D."/>
            <person name="Gnerre S."/>
            <person name="Godfrey J."/>
            <person name="Good R."/>
            <person name="Gotea V."/>
            <person name="Gravely B."/>
            <person name="Greenberg A.J."/>
            <person name="Griffiths-Jones S."/>
            <person name="Gross S."/>
            <person name="Guigo R."/>
            <person name="Gustafson E.A."/>
            <person name="Haerty W."/>
            <person name="Hahn M.W."/>
            <person name="Halligan D.L."/>
            <person name="Halpern A.L."/>
            <person name="Halter G.M."/>
            <person name="Han M.V."/>
            <person name="Heger A."/>
            <person name="Hillier L."/>
            <person name="Hinrichs A.S."/>
            <person name="Holmes I."/>
            <person name="Hoskins R.A."/>
            <person name="Hubisz M.J."/>
            <person name="Hultmark D."/>
            <person name="Huntley M.A."/>
            <person name="Jaffe D.B."/>
            <person name="Jagadeeshan S."/>
            <person name="Jeck W.R."/>
            <person name="Johnson J."/>
            <person name="Jones C.D."/>
            <person name="Jordan W.C."/>
            <person name="Karpen G.H."/>
            <person name="Kataoka E."/>
            <person name="Keightley P.D."/>
            <person name="Kheradpour P."/>
            <person name="Kirkness E.F."/>
            <person name="Koerich L.B."/>
            <person name="Kristiansen K."/>
            <person name="Kudrna D."/>
            <person name="Kulathinal R.J."/>
            <person name="Kumar S."/>
            <person name="Kwok R."/>
            <person name="Lander E."/>
            <person name="Langley C.H."/>
            <person name="Lapoint R."/>
            <person name="Lazzaro B.P."/>
            <person name="Lee S.J."/>
            <person name="Levesque L."/>
            <person name="Li R."/>
            <person name="Lin C.F."/>
            <person name="Lin M.F."/>
            <person name="Lindblad-Toh K."/>
            <person name="Llopart A."/>
            <person name="Long M."/>
            <person name="Low L."/>
            <person name="Lozovsky E."/>
            <person name="Lu J."/>
            <person name="Luo M."/>
            <person name="Machado C.A."/>
            <person name="Makalowski W."/>
            <person name="Marzo M."/>
            <person name="Matsuda M."/>
            <person name="Matzkin L."/>
            <person name="McAllister B."/>
            <person name="McBride C.S."/>
            <person name="McKernan B."/>
            <person name="McKernan K."/>
            <person name="Mendez-Lago M."/>
            <person name="Minx P."/>
            <person name="Mollenhauer M.U."/>
            <person name="Montooth K."/>
            <person name="Mount S.M."/>
            <person name="Mu X."/>
            <person name="Myers E."/>
            <person name="Negre B."/>
            <person name="Newfeld S."/>
            <person name="Nielsen R."/>
            <person name="Noor M.A."/>
            <person name="O'Grady P."/>
            <person name="Pachter L."/>
            <person name="Papaceit M."/>
            <person name="Parisi M.J."/>
            <person name="Parisi M."/>
            <person name="Parts L."/>
            <person name="Pedersen J.S."/>
            <person name="Pesole G."/>
            <person name="Phillippy A.M."/>
            <person name="Ponting C.P."/>
            <person name="Pop M."/>
            <person name="Porcelli D."/>
            <person name="Powell J.R."/>
            <person name="Prohaska S."/>
            <person name="Pruitt K."/>
            <person name="Puig M."/>
            <person name="Quesneville H."/>
            <person name="Ram K.R."/>
            <person name="Rand D."/>
            <person name="Rasmussen M.D."/>
            <person name="Reed L.K."/>
            <person name="Reenan R."/>
            <person name="Reily A."/>
            <person name="Remington K.A."/>
            <person name="Rieger T.T."/>
            <person name="Ritchie M.G."/>
            <person name="Robin C."/>
            <person name="Rogers Y.H."/>
            <person name="Rohde C."/>
            <person name="Rozas J."/>
            <person name="Rubenfield M.J."/>
            <person name="Ruiz A."/>
            <person name="Russo S."/>
            <person name="Salzberg S.L."/>
            <person name="Sanchez-Gracia A."/>
            <person name="Saranga D.J."/>
            <person name="Sato H."/>
            <person name="Schaeffer S.W."/>
            <person name="Schatz M.C."/>
            <person name="Schlenke T."/>
            <person name="Schwartz R."/>
            <person name="Segarra C."/>
            <person name="Singh R.S."/>
            <person name="Sirot L."/>
            <person name="Sirota M."/>
            <person name="Sisneros N.B."/>
            <person name="Smith C.D."/>
            <person name="Smith T.F."/>
            <person name="Spieth J."/>
            <person name="Stage D.E."/>
            <person name="Stark A."/>
            <person name="Stephan W."/>
            <person name="Strausberg R.L."/>
            <person name="Strempel S."/>
            <person name="Sturgill D."/>
            <person name="Sutton G."/>
            <person name="Sutton G.G."/>
            <person name="Tao W."/>
            <person name="Teichmann S."/>
            <person name="Tobari Y.N."/>
            <person name="Tomimura Y."/>
            <person name="Tsolas J.M."/>
            <person name="Valente V.L."/>
            <person name="Venter E."/>
            <person name="Venter J.C."/>
            <person name="Vicario S."/>
            <person name="Vieira F.G."/>
            <person name="Vilella A.J."/>
            <person name="Villasante A."/>
            <person name="Walenz B."/>
            <person name="Wang J."/>
            <person name="Wasserman M."/>
            <person name="Watts T."/>
            <person name="Wilson D."/>
            <person name="Wilson R.K."/>
            <person name="Wing R.A."/>
            <person name="Wolfner M.F."/>
            <person name="Wong A."/>
            <person name="Wong G.K."/>
            <person name="Wu C.I."/>
            <person name="Wu G."/>
            <person name="Yamamoto D."/>
            <person name="Yang H.P."/>
            <person name="Yang S.P."/>
            <person name="Yorke J.A."/>
            <person name="Yoshida K."/>
            <person name="Zdobnov E."/>
            <person name="Zhang P."/>
            <person name="Zhang Y."/>
            <person name="Zimin A.V."/>
            <person name="Baldwin J."/>
            <person name="Abdouelleil A."/>
            <person name="Abdulkadir J."/>
            <person name="Abebe A."/>
            <person name="Abera B."/>
            <person name="Abreu J."/>
            <person name="Acer S.C."/>
            <person name="Aftuck L."/>
            <person name="Alexander A."/>
            <person name="An P."/>
            <person name="Anderson E."/>
            <person name="Anderson S."/>
            <person name="Arachi H."/>
            <person name="Azer M."/>
            <person name="Bachantsang P."/>
            <person name="Barry A."/>
            <person name="Bayul T."/>
            <person name="Berlin A."/>
            <person name="Bessette D."/>
            <person name="Bloom T."/>
            <person name="Blye J."/>
            <person name="Boguslavskiy L."/>
            <person name="Bonnet C."/>
            <person name="Boukhgalter B."/>
            <person name="Bourzgui I."/>
            <person name="Brown A."/>
            <person name="Cahill P."/>
            <person name="Channer S."/>
            <person name="Cheshatsang Y."/>
            <person name="Chuda L."/>
            <person name="Citroen M."/>
            <person name="Collymore A."/>
            <person name="Cooke P."/>
            <person name="Costello M."/>
            <person name="D'Aco K."/>
            <person name="Daza R."/>
            <person name="De Haan G."/>
            <person name="DeGray S."/>
            <person name="DeMaso C."/>
            <person name="Dhargay N."/>
            <person name="Dooley K."/>
            <person name="Dooley E."/>
            <person name="Doricent M."/>
            <person name="Dorje P."/>
            <person name="Dorjee K."/>
            <person name="Dupes A."/>
            <person name="Elong R."/>
            <person name="Falk J."/>
            <person name="Farina A."/>
            <person name="Faro S."/>
            <person name="Ferguson D."/>
            <person name="Fisher S."/>
            <person name="Foley C.D."/>
            <person name="Franke A."/>
            <person name="Friedrich D."/>
            <person name="Gadbois L."/>
            <person name="Gearin G."/>
            <person name="Gearin C.R."/>
            <person name="Giannoukos G."/>
            <person name="Goode T."/>
            <person name="Graham J."/>
            <person name="Grandbois E."/>
            <person name="Grewal S."/>
            <person name="Gyaltsen K."/>
            <person name="Hafez N."/>
            <person name="Hagos B."/>
            <person name="Hall J."/>
            <person name="Henson C."/>
            <person name="Hollinger A."/>
            <person name="Honan T."/>
            <person name="Huard M.D."/>
            <person name="Hughes L."/>
            <person name="Hurhula B."/>
            <person name="Husby M.E."/>
            <person name="Kamat A."/>
            <person name="Kanga B."/>
            <person name="Kashin S."/>
            <person name="Khazanovich D."/>
            <person name="Kisner P."/>
            <person name="Lance K."/>
            <person name="Lara M."/>
            <person name="Lee W."/>
            <person name="Lennon N."/>
            <person name="Letendre F."/>
            <person name="LeVine R."/>
            <person name="Lipovsky A."/>
            <person name="Liu X."/>
            <person name="Liu J."/>
            <person name="Liu S."/>
            <person name="Lokyitsang T."/>
            <person name="Lokyitsang Y."/>
            <person name="Lubonja R."/>
            <person name="Lui A."/>
            <person name="MacDonald P."/>
            <person name="Magnisalis V."/>
            <person name="Maru K."/>
            <person name="Matthews C."/>
            <person name="McCusker W."/>
            <person name="McDonough S."/>
            <person name="Mehta T."/>
            <person name="Meldrim J."/>
            <person name="Meneus L."/>
            <person name="Mihai O."/>
            <person name="Mihalev A."/>
            <person name="Mihova T."/>
            <person name="Mittelman R."/>
            <person name="Mlenga V."/>
            <person name="Montmayeur A."/>
            <person name="Mulrain L."/>
            <person name="Navidi A."/>
            <person name="Naylor J."/>
            <person name="Negash T."/>
            <person name="Nguyen T."/>
            <person name="Nguyen N."/>
            <person name="Nicol R."/>
            <person name="Norbu C."/>
            <person name="Norbu N."/>
            <person name="Novod N."/>
            <person name="O'Neill B."/>
            <person name="Osman S."/>
            <person name="Markiewicz E."/>
            <person name="Oyono O.L."/>
            <person name="Patti C."/>
            <person name="Phunkhang P."/>
            <person name="Pierre F."/>
            <person name="Priest M."/>
            <person name="Raghuraman S."/>
            <person name="Rege F."/>
            <person name="Reyes R."/>
            <person name="Rise C."/>
            <person name="Rogov P."/>
            <person name="Ross K."/>
            <person name="Ryan E."/>
            <person name="Settipalli S."/>
            <person name="Shea T."/>
            <person name="Sherpa N."/>
            <person name="Shi L."/>
            <person name="Shih D."/>
            <person name="Sparrow T."/>
            <person name="Spaulding J."/>
            <person name="Stalker J."/>
            <person name="Stange-Thomann N."/>
            <person name="Stavropoulos S."/>
            <person name="Stone C."/>
            <person name="Strader C."/>
            <person name="Tesfaye S."/>
            <person name="Thomson T."/>
            <person name="Thoulutsang Y."/>
            <person name="Thoulutsang D."/>
            <person name="Topham K."/>
            <person name="Topping I."/>
            <person name="Tsamla T."/>
            <person name="Vassiliev H."/>
            <person name="Vo A."/>
            <person name="Wangchuk T."/>
            <person name="Wangdi T."/>
            <person name="Weiand M."/>
            <person name="Wilkinson J."/>
            <person name="Wilson A."/>
            <person name="Yadav S."/>
            <person name="Young G."/>
            <person name="Yu Q."/>
            <person name="Zembek L."/>
            <person name="Zhong D."/>
            <person name="Zimmer A."/>
            <person name="Zwirko Z."/>
            <person name="Jaffe D.B."/>
            <person name="Alvarez P."/>
            <person name="Brockman W."/>
            <person name="Butler J."/>
            <person name="Chin C."/>
            <person name="Gnerre S."/>
            <person name="Grabherr M."/>
            <person name="Kleber M."/>
            <person name="Mauceli E."/>
            <person name="MacCallum I."/>
        </authorList>
    </citation>
    <scope>NUCLEOTIDE SEQUENCE [LARGE SCALE GENOMIC DNA]</scope>
    <source>
        <strain evidence="3">Tucson 14024-0371.13</strain>
    </source>
</reference>
<evidence type="ECO:0000313" key="2">
    <source>
        <dbReference type="EMBL" id="EDV37322.1"/>
    </source>
</evidence>
<dbReference type="InterPro" id="IPR031729">
    <property type="entry name" value="Fanconi_A_N"/>
</dbReference>
<dbReference type="STRING" id="7217.B3MCS0"/>
<dbReference type="EMBL" id="CH902619">
    <property type="protein sequence ID" value="EDV37322.1"/>
    <property type="molecule type" value="Genomic_DNA"/>
</dbReference>
<feature type="domain" description="Fanconi anaemia group A protein N-terminal" evidence="1">
    <location>
        <begin position="20"/>
        <end position="376"/>
    </location>
</feature>
<dbReference type="Pfam" id="PF15865">
    <property type="entry name" value="Fanconi_A_N"/>
    <property type="match status" value="1"/>
</dbReference>
<accession>B3MCS0</accession>